<dbReference type="EMBL" id="VXMH01000028">
    <property type="protein sequence ID" value="MYC94506.1"/>
    <property type="molecule type" value="Genomic_DNA"/>
</dbReference>
<feature type="transmembrane region" description="Helical" evidence="1">
    <location>
        <begin position="53"/>
        <end position="71"/>
    </location>
</feature>
<protein>
    <submittedName>
        <fullName evidence="2">Uncharacterized protein</fullName>
    </submittedName>
</protein>
<proteinExistence type="predicted"/>
<reference evidence="2" key="1">
    <citation type="submission" date="2019-09" db="EMBL/GenBank/DDBJ databases">
        <title>Characterisation of the sponge microbiome using genome-centric metagenomics.</title>
        <authorList>
            <person name="Engelberts J.P."/>
            <person name="Robbins S.J."/>
            <person name="De Goeij J.M."/>
            <person name="Aranda M."/>
            <person name="Bell S.C."/>
            <person name="Webster N.S."/>
        </authorList>
    </citation>
    <scope>NUCLEOTIDE SEQUENCE</scope>
    <source>
        <strain evidence="2">SB0661_bin_32</strain>
    </source>
</reference>
<organism evidence="2">
    <name type="scientific">Caldilineaceae bacterium SB0661_bin_32</name>
    <dbReference type="NCBI Taxonomy" id="2605255"/>
    <lineage>
        <taxon>Bacteria</taxon>
        <taxon>Bacillati</taxon>
        <taxon>Chloroflexota</taxon>
        <taxon>Caldilineae</taxon>
        <taxon>Caldilineales</taxon>
        <taxon>Caldilineaceae</taxon>
    </lineage>
</organism>
<sequence length="90" mass="10271">MFTGQQTSVRFFRTGQRISQQAGGFGRWLFIAPGLILILFGVAILLWPELLAYMVAGLFIAIGFSITGWGWRLSQRQRNTAARWETIDEY</sequence>
<name>A0A6B1D4J4_9CHLR</name>
<keyword evidence="1" id="KW-0472">Membrane</keyword>
<comment type="caution">
    <text evidence="2">The sequence shown here is derived from an EMBL/GenBank/DDBJ whole genome shotgun (WGS) entry which is preliminary data.</text>
</comment>
<evidence type="ECO:0000256" key="1">
    <source>
        <dbReference type="SAM" id="Phobius"/>
    </source>
</evidence>
<dbReference type="AlphaFoldDB" id="A0A6B1D4J4"/>
<accession>A0A6B1D4J4</accession>
<keyword evidence="1" id="KW-1133">Transmembrane helix</keyword>
<gene>
    <name evidence="2" type="ORF">F4X14_05995</name>
</gene>
<feature type="transmembrane region" description="Helical" evidence="1">
    <location>
        <begin position="28"/>
        <end position="47"/>
    </location>
</feature>
<keyword evidence="1" id="KW-0812">Transmembrane</keyword>
<evidence type="ECO:0000313" key="2">
    <source>
        <dbReference type="EMBL" id="MYC94506.1"/>
    </source>
</evidence>